<feature type="compositionally biased region" description="Basic residues" evidence="1">
    <location>
        <begin position="680"/>
        <end position="692"/>
    </location>
</feature>
<feature type="compositionally biased region" description="Low complexity" evidence="1">
    <location>
        <begin position="260"/>
        <end position="277"/>
    </location>
</feature>
<feature type="region of interest" description="Disordered" evidence="1">
    <location>
        <begin position="637"/>
        <end position="700"/>
    </location>
</feature>
<feature type="compositionally biased region" description="Basic and acidic residues" evidence="1">
    <location>
        <begin position="637"/>
        <end position="662"/>
    </location>
</feature>
<feature type="compositionally biased region" description="Low complexity" evidence="1">
    <location>
        <begin position="37"/>
        <end position="52"/>
    </location>
</feature>
<feature type="region of interest" description="Disordered" evidence="1">
    <location>
        <begin position="516"/>
        <end position="548"/>
    </location>
</feature>
<dbReference type="GO" id="GO:0070898">
    <property type="term" value="P:RNA polymerase III preinitiation complex assembly"/>
    <property type="evidence" value="ECO:0007669"/>
    <property type="project" value="TreeGrafter"/>
</dbReference>
<dbReference type="InterPro" id="IPR009057">
    <property type="entry name" value="Homeodomain-like_sf"/>
</dbReference>
<dbReference type="SUPFAM" id="SSF46689">
    <property type="entry name" value="Homeodomain-like"/>
    <property type="match status" value="1"/>
</dbReference>
<dbReference type="SMART" id="SM00717">
    <property type="entry name" value="SANT"/>
    <property type="match status" value="1"/>
</dbReference>
<dbReference type="PANTHER" id="PTHR22929">
    <property type="entry name" value="RNA POLYMERASE III TRANSCRIPTION INITIATION FACTOR B"/>
    <property type="match status" value="1"/>
</dbReference>
<reference evidence="3" key="1">
    <citation type="submission" date="2023-06" db="EMBL/GenBank/DDBJ databases">
        <title>Genome-scale phylogeny and comparative genomics of the fungal order Sordariales.</title>
        <authorList>
            <consortium name="Lawrence Berkeley National Laboratory"/>
            <person name="Hensen N."/>
            <person name="Bonometti L."/>
            <person name="Westerberg I."/>
            <person name="Brannstrom I.O."/>
            <person name="Guillou S."/>
            <person name="Cros-Aarteil S."/>
            <person name="Calhoun S."/>
            <person name="Haridas S."/>
            <person name="Kuo A."/>
            <person name="Mondo S."/>
            <person name="Pangilinan J."/>
            <person name="Riley R."/>
            <person name="Labutti K."/>
            <person name="Andreopoulos B."/>
            <person name="Lipzen A."/>
            <person name="Chen C."/>
            <person name="Yanf M."/>
            <person name="Daum C."/>
            <person name="Ng V."/>
            <person name="Clum A."/>
            <person name="Steindorff A."/>
            <person name="Ohm R."/>
            <person name="Martin F."/>
            <person name="Silar P."/>
            <person name="Natvig D."/>
            <person name="Lalanne C."/>
            <person name="Gautier V."/>
            <person name="Ament-Velasquez S.L."/>
            <person name="Kruys A."/>
            <person name="Hutchinson M.I."/>
            <person name="Powell A.J."/>
            <person name="Barry K."/>
            <person name="Miller A.N."/>
            <person name="Grigoriev I.V."/>
            <person name="Debuchy R."/>
            <person name="Gladieux P."/>
            <person name="Thoren M.H."/>
            <person name="Johannesson H."/>
        </authorList>
    </citation>
    <scope>NUCLEOTIDE SEQUENCE</scope>
    <source>
        <strain evidence="3">8032-3</strain>
    </source>
</reference>
<feature type="compositionally biased region" description="Polar residues" evidence="1">
    <location>
        <begin position="142"/>
        <end position="161"/>
    </location>
</feature>
<feature type="domain" description="Myb-like" evidence="2">
    <location>
        <begin position="545"/>
        <end position="593"/>
    </location>
</feature>
<evidence type="ECO:0000256" key="1">
    <source>
        <dbReference type="SAM" id="MobiDB-lite"/>
    </source>
</evidence>
<dbReference type="InterPro" id="IPR039467">
    <property type="entry name" value="TFIIIB_B''_Myb"/>
</dbReference>
<dbReference type="GO" id="GO:0001156">
    <property type="term" value="F:TFIIIC-class transcription factor complex binding"/>
    <property type="evidence" value="ECO:0007669"/>
    <property type="project" value="TreeGrafter"/>
</dbReference>
<feature type="compositionally biased region" description="Polar residues" evidence="1">
    <location>
        <begin position="53"/>
        <end position="66"/>
    </location>
</feature>
<feature type="compositionally biased region" description="Acidic residues" evidence="1">
    <location>
        <begin position="518"/>
        <end position="528"/>
    </location>
</feature>
<accession>A0AAJ0C3Z2</accession>
<organism evidence="3 4">
    <name type="scientific">Phialemonium atrogriseum</name>
    <dbReference type="NCBI Taxonomy" id="1093897"/>
    <lineage>
        <taxon>Eukaryota</taxon>
        <taxon>Fungi</taxon>
        <taxon>Dikarya</taxon>
        <taxon>Ascomycota</taxon>
        <taxon>Pezizomycotina</taxon>
        <taxon>Sordariomycetes</taxon>
        <taxon>Sordariomycetidae</taxon>
        <taxon>Cephalothecales</taxon>
        <taxon>Cephalothecaceae</taxon>
        <taxon>Phialemonium</taxon>
    </lineage>
</organism>
<protein>
    <recommendedName>
        <fullName evidence="2">Myb-like domain-containing protein</fullName>
    </recommendedName>
</protein>
<evidence type="ECO:0000313" key="4">
    <source>
        <dbReference type="Proteomes" id="UP001244011"/>
    </source>
</evidence>
<dbReference type="GeneID" id="85306939"/>
<feature type="compositionally biased region" description="Basic and acidic residues" evidence="1">
    <location>
        <begin position="115"/>
        <end position="125"/>
    </location>
</feature>
<feature type="compositionally biased region" description="Polar residues" evidence="1">
    <location>
        <begin position="241"/>
        <end position="259"/>
    </location>
</feature>
<dbReference type="Proteomes" id="UP001244011">
    <property type="component" value="Unassembled WGS sequence"/>
</dbReference>
<dbReference type="GO" id="GO:0000126">
    <property type="term" value="C:transcription factor TFIIIB complex"/>
    <property type="evidence" value="ECO:0007669"/>
    <property type="project" value="TreeGrafter"/>
</dbReference>
<feature type="region of interest" description="Disordered" evidence="1">
    <location>
        <begin position="216"/>
        <end position="399"/>
    </location>
</feature>
<dbReference type="Gene3D" id="1.20.58.1880">
    <property type="match status" value="1"/>
</dbReference>
<dbReference type="InterPro" id="IPR001005">
    <property type="entry name" value="SANT/Myb"/>
</dbReference>
<dbReference type="RefSeq" id="XP_060285295.1">
    <property type="nucleotide sequence ID" value="XM_060423752.1"/>
</dbReference>
<feature type="region of interest" description="Disordered" evidence="1">
    <location>
        <begin position="1"/>
        <end position="201"/>
    </location>
</feature>
<name>A0AAJ0C3Z2_9PEZI</name>
<dbReference type="EMBL" id="MU839003">
    <property type="protein sequence ID" value="KAK1769082.1"/>
    <property type="molecule type" value="Genomic_DNA"/>
</dbReference>
<feature type="compositionally biased region" description="Low complexity" evidence="1">
    <location>
        <begin position="216"/>
        <end position="240"/>
    </location>
</feature>
<dbReference type="PANTHER" id="PTHR22929:SF0">
    <property type="entry name" value="TRANSCRIPTION FACTOR TFIIIB COMPONENT B'' HOMOLOG"/>
    <property type="match status" value="1"/>
</dbReference>
<evidence type="ECO:0000313" key="3">
    <source>
        <dbReference type="EMBL" id="KAK1769082.1"/>
    </source>
</evidence>
<feature type="compositionally biased region" description="Basic residues" evidence="1">
    <location>
        <begin position="352"/>
        <end position="361"/>
    </location>
</feature>
<dbReference type="AlphaFoldDB" id="A0AAJ0C3Z2"/>
<comment type="caution">
    <text evidence="3">The sequence shown here is derived from an EMBL/GenBank/DDBJ whole genome shotgun (WGS) entry which is preliminary data.</text>
</comment>
<feature type="compositionally biased region" description="Basic residues" evidence="1">
    <location>
        <begin position="1"/>
        <end position="14"/>
    </location>
</feature>
<feature type="compositionally biased region" description="Low complexity" evidence="1">
    <location>
        <begin position="189"/>
        <end position="198"/>
    </location>
</feature>
<proteinExistence type="predicted"/>
<gene>
    <name evidence="3" type="ORF">QBC33DRAFT_341098</name>
</gene>
<feature type="region of interest" description="Disordered" evidence="1">
    <location>
        <begin position="439"/>
        <end position="477"/>
    </location>
</feature>
<dbReference type="Pfam" id="PF15963">
    <property type="entry name" value="Myb_DNA-bind_7"/>
    <property type="match status" value="1"/>
</dbReference>
<evidence type="ECO:0000259" key="2">
    <source>
        <dbReference type="SMART" id="SM00717"/>
    </source>
</evidence>
<keyword evidence="4" id="KW-1185">Reference proteome</keyword>
<sequence length="700" mass="73944">MLKKKAGFKPKAPIRRNVPTTSSQDPERSATAEQKSTTPAQVAVPVAVPVPTSDQSAPTSTPTPSLAQPRAPEASPSTHEAESRHKAPISMYSSVSPSAEIAGPPQSEQAPTVRTIEHGDVREPPAPEPPIEATSGVADALQVTTKEVQSTEKIPTQSAEASTRRDATSDALAPPAKGPASARIEPILATTTPPTAAPVESNIDPALRIIVSTAPTQASTATTASSSTPTLPPNLTTAATRLSNPASSVTTQPGSAQQYRATQTAPRPATQAATPPAEAIADQPQPSIEASGETGDGGPSTAPKSKPGRKRKSAAEAAGGDAAAGSAKKRPRKKKAEGQEAQVGEGNQAGAPRKRVQKRKITTGEEQTGNEEGEGGDGGQQSAKAGRHRSVTPEDAEAIEIDIRQVKMGDLVKDMRVGKKFSRHDELLERERMKRQKNYVAKRLKETGLDSLSNGGDGASRAGSSAATPAPGQNEASAIPKEGEAAGAAAPQFQIIDGQIVLNSDSLQFDRHAHAAEEAGEMEEEIEDEFTHHTTSSSYSKRPVKGNSWSPAETEKFYMALRMIGADFQIISRMFPGKTRRHIKLKFNREERLRPQRINAALVGTKTVAMDLDEYKSHTGEEYETVDAITAEHRRAEEEFEAEQRRVDDEAADEARRKREELFADNGAGDSGKGAAGQRAKGRGGGGRRKKAPVSAGLGG</sequence>
<dbReference type="CDD" id="cd00167">
    <property type="entry name" value="SANT"/>
    <property type="match status" value="1"/>
</dbReference>
<feature type="compositionally biased region" description="Low complexity" evidence="1">
    <location>
        <begin position="315"/>
        <end position="326"/>
    </location>
</feature>